<dbReference type="SUPFAM" id="SSF81321">
    <property type="entry name" value="Family A G protein-coupled receptor-like"/>
    <property type="match status" value="1"/>
</dbReference>
<dbReference type="InterPro" id="IPR017452">
    <property type="entry name" value="GPCR_Rhodpsn_7TM"/>
</dbReference>
<feature type="transmembrane region" description="Helical" evidence="5">
    <location>
        <begin position="183"/>
        <end position="208"/>
    </location>
</feature>
<sequence>MPTKDPYNWTAYSDYLYYDYECEDLEDSDYCDSGFYYYEDYEDPTEVIHDVGHSIRNILAVVTVIMNVLHLFVLLQKQLRSTAIFIFMIGVAVSDIFSFSLSFSELPESFYLEPLVIKNDELSYCIPDKWIPMDLFGQFISTGHGITRRISVWLALIMAVIRTLSISFPMSNRVQKLATAGKAIVISAVVFGKSFIIESWQLFLYGQITRIENIIPNFIMSGNSYDVLVIEIVLKLTPAVLYPILTVLLFFELREVQKRRNNMRNASEKTDNTITLIFVMTFNFMVTEMSFGIGSVFKLTWNEWSYRDSYTLFKLGG</sequence>
<name>A0A1I7U9P3_9PELO</name>
<evidence type="ECO:0000256" key="4">
    <source>
        <dbReference type="ARBA" id="ARBA00023136"/>
    </source>
</evidence>
<reference evidence="8" key="1">
    <citation type="submission" date="2016-11" db="UniProtKB">
        <authorList>
            <consortium name="WormBaseParasite"/>
        </authorList>
    </citation>
    <scope>IDENTIFICATION</scope>
</reference>
<proteinExistence type="predicted"/>
<feature type="transmembrane region" description="Helical" evidence="5">
    <location>
        <begin position="274"/>
        <end position="297"/>
    </location>
</feature>
<dbReference type="PANTHER" id="PTHR46846">
    <property type="entry name" value="SERPENTINE RECEPTOR, CLASS W-RELATED"/>
    <property type="match status" value="1"/>
</dbReference>
<dbReference type="Gene3D" id="1.20.1070.10">
    <property type="entry name" value="Rhodopsin 7-helix transmembrane proteins"/>
    <property type="match status" value="1"/>
</dbReference>
<accession>A0A1I7U9P3</accession>
<feature type="transmembrane region" description="Helical" evidence="5">
    <location>
        <begin position="228"/>
        <end position="253"/>
    </location>
</feature>
<dbReference type="PANTHER" id="PTHR46846:SF3">
    <property type="entry name" value="G-PROTEIN COUPLED RECEPTORS FAMILY 1 PROFILE DOMAIN-CONTAINING PROTEIN-RELATED"/>
    <property type="match status" value="1"/>
</dbReference>
<feature type="transmembrane region" description="Helical" evidence="5">
    <location>
        <begin position="55"/>
        <end position="75"/>
    </location>
</feature>
<feature type="domain" description="G-protein coupled receptors family 1 profile" evidence="6">
    <location>
        <begin position="66"/>
        <end position="317"/>
    </location>
</feature>
<dbReference type="InterPro" id="IPR019427">
    <property type="entry name" value="7TM_GPCR_serpentine_rcpt_Srw"/>
</dbReference>
<keyword evidence="3 5" id="KW-1133">Transmembrane helix</keyword>
<evidence type="ECO:0000256" key="3">
    <source>
        <dbReference type="ARBA" id="ARBA00022989"/>
    </source>
</evidence>
<dbReference type="PROSITE" id="PS50262">
    <property type="entry name" value="G_PROTEIN_RECEP_F1_2"/>
    <property type="match status" value="1"/>
</dbReference>
<keyword evidence="7" id="KW-1185">Reference proteome</keyword>
<dbReference type="WBParaSite" id="Csp11.Scaffold629.g16283.t1">
    <property type="protein sequence ID" value="Csp11.Scaffold629.g16283.t1"/>
    <property type="gene ID" value="Csp11.Scaffold629.g16283"/>
</dbReference>
<evidence type="ECO:0000259" key="6">
    <source>
        <dbReference type="PROSITE" id="PS50262"/>
    </source>
</evidence>
<evidence type="ECO:0000256" key="5">
    <source>
        <dbReference type="SAM" id="Phobius"/>
    </source>
</evidence>
<dbReference type="Proteomes" id="UP000095282">
    <property type="component" value="Unplaced"/>
</dbReference>
<evidence type="ECO:0000313" key="7">
    <source>
        <dbReference type="Proteomes" id="UP000095282"/>
    </source>
</evidence>
<organism evidence="7 8">
    <name type="scientific">Caenorhabditis tropicalis</name>
    <dbReference type="NCBI Taxonomy" id="1561998"/>
    <lineage>
        <taxon>Eukaryota</taxon>
        <taxon>Metazoa</taxon>
        <taxon>Ecdysozoa</taxon>
        <taxon>Nematoda</taxon>
        <taxon>Chromadorea</taxon>
        <taxon>Rhabditida</taxon>
        <taxon>Rhabditina</taxon>
        <taxon>Rhabditomorpha</taxon>
        <taxon>Rhabditoidea</taxon>
        <taxon>Rhabditidae</taxon>
        <taxon>Peloderinae</taxon>
        <taxon>Caenorhabditis</taxon>
    </lineage>
</organism>
<feature type="transmembrane region" description="Helical" evidence="5">
    <location>
        <begin position="82"/>
        <end position="103"/>
    </location>
</feature>
<dbReference type="Pfam" id="PF10324">
    <property type="entry name" value="7TM_GPCR_Srw"/>
    <property type="match status" value="2"/>
</dbReference>
<evidence type="ECO:0000313" key="8">
    <source>
        <dbReference type="WBParaSite" id="Csp11.Scaffold629.g16283.t1"/>
    </source>
</evidence>
<keyword evidence="4 5" id="KW-0472">Membrane</keyword>
<dbReference type="STRING" id="1561998.A0A1I7U9P3"/>
<comment type="subcellular location">
    <subcellularLocation>
        <location evidence="1">Membrane</location>
    </subcellularLocation>
</comment>
<dbReference type="AlphaFoldDB" id="A0A1I7U9P3"/>
<protein>
    <submittedName>
        <fullName evidence="8">G_PROTEIN_RECEP_F1_2 domain-containing protein</fullName>
    </submittedName>
</protein>
<keyword evidence="2 5" id="KW-0812">Transmembrane</keyword>
<evidence type="ECO:0000256" key="1">
    <source>
        <dbReference type="ARBA" id="ARBA00004370"/>
    </source>
</evidence>
<dbReference type="GO" id="GO:0016020">
    <property type="term" value="C:membrane"/>
    <property type="evidence" value="ECO:0007669"/>
    <property type="project" value="UniProtKB-SubCell"/>
</dbReference>
<dbReference type="eggNOG" id="ENOG502TI3B">
    <property type="taxonomic scope" value="Eukaryota"/>
</dbReference>
<feature type="transmembrane region" description="Helical" evidence="5">
    <location>
        <begin position="150"/>
        <end position="171"/>
    </location>
</feature>
<evidence type="ECO:0000256" key="2">
    <source>
        <dbReference type="ARBA" id="ARBA00022692"/>
    </source>
</evidence>
<dbReference type="GO" id="GO:0008528">
    <property type="term" value="F:G protein-coupled peptide receptor activity"/>
    <property type="evidence" value="ECO:0007669"/>
    <property type="project" value="InterPro"/>
</dbReference>